<evidence type="ECO:0000256" key="2">
    <source>
        <dbReference type="ARBA" id="ARBA00004245"/>
    </source>
</evidence>
<dbReference type="InterPro" id="IPR011047">
    <property type="entry name" value="Quinoprotein_ADH-like_sf"/>
</dbReference>
<reference evidence="13" key="1">
    <citation type="journal article" date="2021" name="Microbiol. Resour. Announc.">
        <title>LGAAP: Leishmaniinae Genome Assembly and Annotation Pipeline.</title>
        <authorList>
            <person name="Almutairi H."/>
            <person name="Urbaniak M.D."/>
            <person name="Bates M.D."/>
            <person name="Jariyapan N."/>
            <person name="Kwakye-Nuako G."/>
            <person name="Thomaz-Soccol V."/>
            <person name="Al-Salem W.S."/>
            <person name="Dillon R.J."/>
            <person name="Bates P.A."/>
            <person name="Gatherer D."/>
        </authorList>
    </citation>
    <scope>NUCLEOTIDE SEQUENCE [LARGE SCALE GENOMIC DNA]</scope>
</reference>
<keyword evidence="5" id="KW-0206">Cytoskeleton</keyword>
<evidence type="ECO:0000256" key="6">
    <source>
        <dbReference type="ARBA" id="ARBA00023273"/>
    </source>
</evidence>
<dbReference type="Pfam" id="PF23351">
    <property type="entry name" value="BBS2_CtH"/>
    <property type="match status" value="1"/>
</dbReference>
<protein>
    <recommendedName>
        <fullName evidence="14">Intergrin alpha chain protein</fullName>
    </recommendedName>
</protein>
<dbReference type="Pfam" id="PF14782">
    <property type="entry name" value="BBS2_GAE"/>
    <property type="match status" value="1"/>
</dbReference>
<evidence type="ECO:0008006" key="14">
    <source>
        <dbReference type="Google" id="ProtNLM"/>
    </source>
</evidence>
<accession>A0A836H954</accession>
<dbReference type="GeneID" id="92357953"/>
<dbReference type="SMR" id="A0A836H954"/>
<dbReference type="GO" id="GO:0036064">
    <property type="term" value="C:ciliary basal body"/>
    <property type="evidence" value="ECO:0007669"/>
    <property type="project" value="TreeGrafter"/>
</dbReference>
<sequence length="832" mass="89960">MAAVNDANNHIRLDTVFEFNIGASILPDRVTAGRFLRSAAAREASVAAQALAVRPPPSAVSLAFGSSGQRVLVHNNNTNTAKAKRSAKRGEAQASAGAAFGVEDESVIQTLNFGKAPTALTAGQLYDAGSTDIASTYDVLLFGAATSLLAYDVEQNKQVFYKDVEDGVQAVVCGAVMKPSGTSREVPPLAVVGGNCSIFGFDRFGAERYWTVTGDQVTAMSLLPWASTPASASAPLSLLVASDDFEVRVYDGEEAIATVHEVDRVRKLVPLWQPPRTPDAELAATDSVGRYAYLLENGTVGIYERGERVWRVKGKSMPVSAAFCDVDGDGVAELVIGWSNGRVEVRTDRGGGGGLEKGGSVLFRDTYSSAVAAVLSEDYRQDGVPLPVICTVDGTVRGLTLLETRKDEAAEVRQLQVLETLLQEKQHLAAQLASLEEKLARRAAGEVDPTMPDSGVEVRCRCSANPLTKEVEVHVEVTGPAAKRGDIVVHSCLLQCEIWATAAEQDTIGFVNAEPTTALVCSFAHPDDVPLIISASVAVGPPFGDSYYIHEVAIQVPRFVMYQLPYRIPLEQLRQRQGPPVTYQQPNGCVLLQWRELLRLDVIEGWLRQSFCVPEDVTLFDANAPTDPVLRLELIHVRDGSSFGIEVRNGTVSGASFNTFTLWSDYLAPCGAVVGAFVEDVKGEWADGKADPASVRCEVPLELERLRAIFARVEEFNEVRIKLTTDMADAATIVKTLLGRAEDARLLGDITSMKKSYAALYDVDRELLGENAKRISNYEELKQALKEVNTCIQQAGMVRIGAARAQLIASCRNALKENRVNSLLEIIRIGSE</sequence>
<feature type="domain" description="BBS2 hairpin" evidence="11">
    <location>
        <begin position="700"/>
        <end position="796"/>
    </location>
</feature>
<dbReference type="GO" id="GO:1905515">
    <property type="term" value="P:non-motile cilium assembly"/>
    <property type="evidence" value="ECO:0007669"/>
    <property type="project" value="InterPro"/>
</dbReference>
<feature type="domain" description="BBS2 GAE" evidence="8">
    <location>
        <begin position="468"/>
        <end position="559"/>
    </location>
</feature>
<dbReference type="KEGG" id="loi:92357953"/>
<dbReference type="SUPFAM" id="SSF50998">
    <property type="entry name" value="Quinoprotein alcohol dehydrogenase-like"/>
    <property type="match status" value="1"/>
</dbReference>
<name>A0A836H954_9TRYP</name>
<dbReference type="Proteomes" id="UP000674143">
    <property type="component" value="Unassembled WGS sequence"/>
</dbReference>
<evidence type="ECO:0000256" key="1">
    <source>
        <dbReference type="ARBA" id="ARBA00004138"/>
    </source>
</evidence>
<proteinExistence type="predicted"/>
<dbReference type="InterPro" id="IPR029333">
    <property type="entry name" value="BBS2_GAE_dom"/>
</dbReference>
<evidence type="ECO:0000259" key="8">
    <source>
        <dbReference type="Pfam" id="PF14782"/>
    </source>
</evidence>
<dbReference type="Pfam" id="PF23353">
    <property type="entry name" value="BBS2_hp"/>
    <property type="match status" value="1"/>
</dbReference>
<dbReference type="GO" id="GO:0034464">
    <property type="term" value="C:BBSome"/>
    <property type="evidence" value="ECO:0007669"/>
    <property type="project" value="InterPro"/>
</dbReference>
<dbReference type="EMBL" id="JAFHLR010000030">
    <property type="protein sequence ID" value="KAG5472660.1"/>
    <property type="molecule type" value="Genomic_DNA"/>
</dbReference>
<dbReference type="PANTHER" id="PTHR32465:SF0">
    <property type="entry name" value="BARDET-BIEDL SYNDROME 2 PROTEIN"/>
    <property type="match status" value="1"/>
</dbReference>
<evidence type="ECO:0000256" key="4">
    <source>
        <dbReference type="ARBA" id="ARBA00023069"/>
    </source>
</evidence>
<dbReference type="InterPro" id="IPR055381">
    <property type="entry name" value="BBS2_CtH_dom"/>
</dbReference>
<dbReference type="InterPro" id="IPR029429">
    <property type="entry name" value="BBS2_Mid"/>
</dbReference>
<dbReference type="InterPro" id="IPR029430">
    <property type="entry name" value="BBS2_N"/>
</dbReference>
<keyword evidence="3" id="KW-0963">Cytoplasm</keyword>
<keyword evidence="4" id="KW-0969">Cilium</keyword>
<keyword evidence="13" id="KW-1185">Reference proteome</keyword>
<dbReference type="PANTHER" id="PTHR32465">
    <property type="entry name" value="BARDET-BIEDL SYNDROME 2 PROTEIN"/>
    <property type="match status" value="1"/>
</dbReference>
<gene>
    <name evidence="12" type="ORF">LSCM4_01981</name>
</gene>
<feature type="domain" description="BBS2 C-terminal helix bundle" evidence="10">
    <location>
        <begin position="803"/>
        <end position="828"/>
    </location>
</feature>
<feature type="domain" description="Ciliary BBSome complex subunit 2 middle region" evidence="9">
    <location>
        <begin position="237"/>
        <end position="346"/>
    </location>
</feature>
<evidence type="ECO:0000259" key="11">
    <source>
        <dbReference type="Pfam" id="PF23353"/>
    </source>
</evidence>
<dbReference type="Pfam" id="PF14781">
    <property type="entry name" value="BBS2_N"/>
    <property type="match status" value="1"/>
</dbReference>
<evidence type="ECO:0000313" key="13">
    <source>
        <dbReference type="Proteomes" id="UP000674143"/>
    </source>
</evidence>
<organism evidence="12 13">
    <name type="scientific">Leishmania orientalis</name>
    <dbReference type="NCBI Taxonomy" id="2249476"/>
    <lineage>
        <taxon>Eukaryota</taxon>
        <taxon>Discoba</taxon>
        <taxon>Euglenozoa</taxon>
        <taxon>Kinetoplastea</taxon>
        <taxon>Metakinetoplastina</taxon>
        <taxon>Trypanosomatida</taxon>
        <taxon>Trypanosomatidae</taxon>
        <taxon>Leishmaniinae</taxon>
        <taxon>Leishmania</taxon>
    </lineage>
</organism>
<feature type="domain" description="Ciliary BBSome complex subunit 2 N-terminal" evidence="7">
    <location>
        <begin position="60"/>
        <end position="174"/>
    </location>
</feature>
<keyword evidence="6" id="KW-0966">Cell projection</keyword>
<dbReference type="GO" id="GO:0016020">
    <property type="term" value="C:membrane"/>
    <property type="evidence" value="ECO:0007669"/>
    <property type="project" value="TreeGrafter"/>
</dbReference>
<evidence type="ECO:0000259" key="10">
    <source>
        <dbReference type="Pfam" id="PF23351"/>
    </source>
</evidence>
<dbReference type="Pfam" id="PF14783">
    <property type="entry name" value="BBS2_Mid"/>
    <property type="match status" value="1"/>
</dbReference>
<dbReference type="InterPro" id="IPR055380">
    <property type="entry name" value="BBS2_hp_dom"/>
</dbReference>
<dbReference type="AlphaFoldDB" id="A0A836H954"/>
<dbReference type="GO" id="GO:0031514">
    <property type="term" value="C:motile cilium"/>
    <property type="evidence" value="ECO:0007669"/>
    <property type="project" value="TreeGrafter"/>
</dbReference>
<comment type="caution">
    <text evidence="12">The sequence shown here is derived from an EMBL/GenBank/DDBJ whole genome shotgun (WGS) entry which is preliminary data.</text>
</comment>
<evidence type="ECO:0000313" key="12">
    <source>
        <dbReference type="EMBL" id="KAG5472660.1"/>
    </source>
</evidence>
<evidence type="ECO:0000259" key="7">
    <source>
        <dbReference type="Pfam" id="PF14781"/>
    </source>
</evidence>
<reference evidence="13" key="2">
    <citation type="journal article" date="2021" name="Sci. Data">
        <title>Chromosome-scale genome sequencing, assembly and annotation of six genomes from subfamily Leishmaniinae.</title>
        <authorList>
            <person name="Almutairi H."/>
            <person name="Urbaniak M.D."/>
            <person name="Bates M.D."/>
            <person name="Jariyapan N."/>
            <person name="Kwakye-Nuako G."/>
            <person name="Thomaz Soccol V."/>
            <person name="Al-Salem W.S."/>
            <person name="Dillon R.J."/>
            <person name="Bates P.A."/>
            <person name="Gatherer D."/>
        </authorList>
    </citation>
    <scope>NUCLEOTIDE SEQUENCE [LARGE SCALE GENOMIC DNA]</scope>
</reference>
<evidence type="ECO:0000259" key="9">
    <source>
        <dbReference type="Pfam" id="PF14783"/>
    </source>
</evidence>
<dbReference type="InterPro" id="IPR016616">
    <property type="entry name" value="Bardet-Biedl_syndrome_2_prot"/>
</dbReference>
<evidence type="ECO:0000256" key="3">
    <source>
        <dbReference type="ARBA" id="ARBA00022490"/>
    </source>
</evidence>
<dbReference type="RefSeq" id="XP_067061056.1">
    <property type="nucleotide sequence ID" value="XM_067204019.1"/>
</dbReference>
<comment type="subcellular location">
    <subcellularLocation>
        <location evidence="1">Cell projection</location>
        <location evidence="1">Cilium</location>
    </subcellularLocation>
    <subcellularLocation>
        <location evidence="2">Cytoplasm</location>
        <location evidence="2">Cytoskeleton</location>
    </subcellularLocation>
</comment>
<evidence type="ECO:0000256" key="5">
    <source>
        <dbReference type="ARBA" id="ARBA00023212"/>
    </source>
</evidence>